<dbReference type="RefSeq" id="XP_034112124.1">
    <property type="nucleotide sequence ID" value="XM_034256233.2"/>
</dbReference>
<dbReference type="InterPro" id="IPR016024">
    <property type="entry name" value="ARM-type_fold"/>
</dbReference>
<evidence type="ECO:0000256" key="5">
    <source>
        <dbReference type="ARBA" id="ARBA00023055"/>
    </source>
</evidence>
<keyword evidence="4" id="KW-0732">Signal</keyword>
<dbReference type="SUPFAM" id="SSF48371">
    <property type="entry name" value="ARM repeat"/>
    <property type="match status" value="1"/>
</dbReference>
<dbReference type="OrthoDB" id="6484170at2759"/>
<keyword evidence="2" id="KW-0813">Transport</keyword>
<dbReference type="Pfam" id="PF01347">
    <property type="entry name" value="Vitellogenin_N"/>
    <property type="match status" value="1"/>
</dbReference>
<organism evidence="8 9">
    <name type="scientific">Drosophila albomicans</name>
    <name type="common">Fruit fly</name>
    <dbReference type="NCBI Taxonomy" id="7291"/>
    <lineage>
        <taxon>Eukaryota</taxon>
        <taxon>Metazoa</taxon>
        <taxon>Ecdysozoa</taxon>
        <taxon>Arthropoda</taxon>
        <taxon>Hexapoda</taxon>
        <taxon>Insecta</taxon>
        <taxon>Pterygota</taxon>
        <taxon>Neoptera</taxon>
        <taxon>Endopterygota</taxon>
        <taxon>Diptera</taxon>
        <taxon>Brachycera</taxon>
        <taxon>Muscomorpha</taxon>
        <taxon>Ephydroidea</taxon>
        <taxon>Drosophilidae</taxon>
        <taxon>Drosophila</taxon>
    </lineage>
</organism>
<dbReference type="GO" id="GO:0005319">
    <property type="term" value="F:lipid transporter activity"/>
    <property type="evidence" value="ECO:0007669"/>
    <property type="project" value="InterPro"/>
</dbReference>
<dbReference type="CTD" id="43827"/>
<dbReference type="Pfam" id="PF06448">
    <property type="entry name" value="DUF1081"/>
    <property type="match status" value="1"/>
</dbReference>
<dbReference type="PROSITE" id="PS51211">
    <property type="entry name" value="VITELLOGENIN"/>
    <property type="match status" value="1"/>
</dbReference>
<dbReference type="InterPro" id="IPR050733">
    <property type="entry name" value="Vitellogenin/Apolipophorin"/>
</dbReference>
<proteinExistence type="predicted"/>
<evidence type="ECO:0000256" key="3">
    <source>
        <dbReference type="ARBA" id="ARBA00022525"/>
    </source>
</evidence>
<dbReference type="InterPro" id="IPR015255">
    <property type="entry name" value="Vitellinogen_open_b-sht"/>
</dbReference>
<keyword evidence="8" id="KW-1185">Reference proteome</keyword>
<dbReference type="GeneID" id="117573217"/>
<evidence type="ECO:0000313" key="9">
    <source>
        <dbReference type="RefSeq" id="XP_034112124.1"/>
    </source>
</evidence>
<keyword evidence="3" id="KW-0964">Secreted</keyword>
<evidence type="ECO:0000256" key="7">
    <source>
        <dbReference type="PROSITE-ProRule" id="PRU00557"/>
    </source>
</evidence>
<reference evidence="9" key="1">
    <citation type="submission" date="2025-08" db="UniProtKB">
        <authorList>
            <consortium name="RefSeq"/>
        </authorList>
    </citation>
    <scope>IDENTIFICATION</scope>
    <source>
        <strain evidence="9">15112-1751.03</strain>
        <tissue evidence="9">Whole Adult</tissue>
    </source>
</reference>
<dbReference type="Gene3D" id="1.25.10.20">
    <property type="entry name" value="Vitellinogen, superhelical"/>
    <property type="match status" value="1"/>
</dbReference>
<evidence type="ECO:0000313" key="8">
    <source>
        <dbReference type="Proteomes" id="UP000515160"/>
    </source>
</evidence>
<dbReference type="SMART" id="SM00216">
    <property type="entry name" value="VWD"/>
    <property type="match status" value="1"/>
</dbReference>
<name>A0A6P8XH62_DROAB</name>
<gene>
    <name evidence="9" type="primary">LOC117573217</name>
</gene>
<dbReference type="Pfam" id="PF00094">
    <property type="entry name" value="VWD"/>
    <property type="match status" value="1"/>
</dbReference>
<comment type="caution">
    <text evidence="7">Lacks conserved residue(s) required for the propagation of feature annotation.</text>
</comment>
<keyword evidence="5" id="KW-0445">Lipid transport</keyword>
<dbReference type="PANTHER" id="PTHR23345">
    <property type="entry name" value="VITELLOGENIN-RELATED"/>
    <property type="match status" value="1"/>
</dbReference>
<dbReference type="SUPFAM" id="SSF56968">
    <property type="entry name" value="Lipovitellin-phosvitin complex, beta-sheet shell regions"/>
    <property type="match status" value="2"/>
</dbReference>
<evidence type="ECO:0000256" key="1">
    <source>
        <dbReference type="ARBA" id="ARBA00004613"/>
    </source>
</evidence>
<accession>A0A6P8XH62</accession>
<evidence type="ECO:0000256" key="4">
    <source>
        <dbReference type="ARBA" id="ARBA00022729"/>
    </source>
</evidence>
<dbReference type="Gene3D" id="2.20.80.10">
    <property type="entry name" value="Lipovitellin-phosvitin complex, chain A, domain 4"/>
    <property type="match status" value="1"/>
</dbReference>
<dbReference type="Gene3D" id="2.30.230.10">
    <property type="entry name" value="Lipovitellin, beta-sheet shell regions, chain A"/>
    <property type="match status" value="1"/>
</dbReference>
<dbReference type="GO" id="GO:0005576">
    <property type="term" value="C:extracellular region"/>
    <property type="evidence" value="ECO:0007669"/>
    <property type="project" value="UniProtKB-SubCell"/>
</dbReference>
<dbReference type="InterPro" id="IPR001747">
    <property type="entry name" value="Vitellogenin_N"/>
</dbReference>
<dbReference type="InterPro" id="IPR015816">
    <property type="entry name" value="Vitellinogen_b-sht_N"/>
</dbReference>
<dbReference type="InterPro" id="IPR009454">
    <property type="entry name" value="Lipid_transpt_open_b-sht"/>
</dbReference>
<dbReference type="InterPro" id="IPR011030">
    <property type="entry name" value="Lipovitellin_superhlx_dom"/>
</dbReference>
<dbReference type="SUPFAM" id="SSF48431">
    <property type="entry name" value="Lipovitellin-phosvitin complex, superhelical domain"/>
    <property type="match status" value="1"/>
</dbReference>
<dbReference type="Gene3D" id="2.20.50.20">
    <property type="entry name" value="Lipovitellin. Chain A, domain 3"/>
    <property type="match status" value="1"/>
</dbReference>
<dbReference type="SMART" id="SM01169">
    <property type="entry name" value="DUF1943"/>
    <property type="match status" value="1"/>
</dbReference>
<dbReference type="Proteomes" id="UP000515160">
    <property type="component" value="Chromosome 4"/>
</dbReference>
<dbReference type="SMART" id="SM00638">
    <property type="entry name" value="LPD_N"/>
    <property type="match status" value="1"/>
</dbReference>
<dbReference type="PROSITE" id="PS51233">
    <property type="entry name" value="VWFD"/>
    <property type="match status" value="1"/>
</dbReference>
<dbReference type="Pfam" id="PF09172">
    <property type="entry name" value="Vit_open_b-sht"/>
    <property type="match status" value="1"/>
</dbReference>
<dbReference type="InterPro" id="IPR015817">
    <property type="entry name" value="Vitellinogen_open_b-sht_sub1"/>
</dbReference>
<dbReference type="PANTHER" id="PTHR23345:SF36">
    <property type="entry name" value="APOLIPOPHORINS"/>
    <property type="match status" value="1"/>
</dbReference>
<evidence type="ECO:0000256" key="2">
    <source>
        <dbReference type="ARBA" id="ARBA00022448"/>
    </source>
</evidence>
<sequence>MAGSEIKSFILIGLLLATAINADSSCKKGCVKPDSGLLKYTPGHFYEYAFDSILTVGLSTGIISEADDTSLKVIGNAKVFANGNCDYTLQVGAIKVINTKQSLEKKLVTNIQKPVHFSWASGQVQPEICSDATDSEYALNIKRAIISLLQAGKTSESKSEVDVFGLCPTYTSTSATASGGETITKVRDLNQCAYREQINSGLLSGVVNEQAGIKSSSLLQADYSKELKLQNGVIEHVQLVEVYKFAGSVKGSSDVSAKVVSSLKLRNGSGGTPGSTPTPTSGQREASIIFQKYGTYAAKNIAALKIALSDLIDSTNDYVKKDTAKKFIEIIRLLRNSDTDTILELAAVPHPNKVLARKVYLDALFRTNTAESARAILKQLTKLSENEKLLGILSLNLVESVDKETLNLAAVQLLSNAPKELYLVVGNLISKFCLKNRCETSVVESISKKFVDGLKHCKANTKKDEERIVYVLKGIGNSHILVNTLVPALTECISSGRSNRIRVAALQAFSTSNCNEALNSKALEILKNPNEDSELRIEAYVTAVNCPTAELANQISEIVNSEKVYQVGSFISSSLKVIRDSTDANRELQRYHLGNIRVTKQFPQDYRRYSFNRGCSHRLDALGLSATTDYKLIYSQHGFLPRSARFNVSAEIFGTNFNVIEGNLRQENLEKLLEYYVGPKGLLNKDFDEIVKLIEVGNAEAAGGAAERSKRSIADDATKIAKKYKTYGSKNIHDLNLDLSLKLFGSELAFLSLGDNVPSTLDDIIKYFSDAFDKTKKELSSFEKQFTSHHLFLDAELSYPTGLGIPLELGAQGFAANKIDFAINVDVNDILEQNWQRSKYRFKFVPSVDVNVNILLGFNAQVLSTGLRVVSTAHSATGSDVSVSLINNGEGFNVNVDLPREKLELVNVQLNTEFFIAENDKQLKSVPLKNSDKKQKSKPINEDYCFNQLDIVGVNLCISSSASLKDFTVENSQSEGHVDEFHLSKPFSFAVYSTSERKFNFKGTQSTLPTGSHQWKLEYSTPGSRVSHDTSVAFELGTKPKTYGRIALDNPQIHLAVEAGITNDNTELVVYGQYEQNKDVKRSKIGFSKHGNEYKPLIEIHDKNGIVNNINGYRADGKINVQKSGDKQARFSFQNFQLLSPSNERIVINGWADLSPNALSTELHIAPGKESYLVKSNFKLENGQYEAALFVNNEQTPNNVYGSSVQAKIGNNAYDLQLIGQAFTWTLTSTSALKFVKGDNSNTLTSSQFLSDLRVDHQNKPYASAKVVTNFDVNKLEFDATAIRDQNHQVSVNVKYQSNQRTTGDYELLAKAKLNKHSIEVVSKCDANGNLLIVDNSIITSWGTLITVKGELGQRYTAQDVHIDLQGSAQFRSKEKALQWIFKALGTPEKTNGEFRVSRDNAELIKLTTESQHPLDKVSAAKFNLVLKNQLNAKGDFKIAKNGKGELTAIIETQKVEPKHKFEVDSKFQILSPKYDIDTSIKINGDTKLHFKTENIIDKLKFSTKNIFESDTKKVSLEANGALKGDWRSNGDIQGAFTLVTPDGHVYDGNLNRHITTNPKTHLIQGTANVQVNEQQPGNKEKRSIVLKTTLDTLNTKTKEFSSNAQLILTSFNGKKAELNSHVKHNLKEKSGLQITEAGLSVQGNLVENQLPVELSIIVDDYSTQQGNGRISFKFGDRILANLNGKLHVGQQLNGVPASYELQADLQAPQTNFRSFELNSHGKLLRTVEGGSGPYNVEFDLNTKTADGHFTRINTFWKGFAHQGSYTFDAQGNWLAAPLKFDGSYRNEKDAAESNRKWENTLNAQFGDKYIKHHIDINVVANTKTATVQWQLDTSHESIKNLEVNIQSTKAGEDTYTVRLEVKDASKKYELDSKWFGAPHKKGLELHLNLPKSQPIGVVAIVEILGERKAKVSVDIQSLADLDFKLNLESSYTTIDEFYIIGDWNSKKLQLDSYVLDIKAQNKSIKVSVKNAQDVIISGTATYNLKKDQNKAIIEGQGQFQKRGKTVSSSFKLTRQYFALSTEKEVGASYSLNGNIGPTNVVATLKLTNKEFNLKVSTCEEKRQCMNIQAQSTLTIDEKQLDTSEHGILVLMDLREIGYPYELEWKSRSRRQGFKHQYSLDGHISGNNLKYQLNINFLPNGSTIRLTLPKRQILFESTQTLPTDGKLFGHYEESAAFYIDKLQRPNDVARISAILDLSGEEHVAINSRLQLKIEHPTIRPLTVSGTFDADRNKRSVNSEFTFDIFKSPEQKIIAFNQIRNTQAQQSPIGGFDIASNHKIYSSGLRFNYEINVQSALNVDKKEFRTSTELKSNNLDLNVGANILANKDHVDVTVNALNKQIIAVSADIDWKKYSTKINSKLQALAGQNPIEIISELQPNWVKISLNKQSLINANAEIKLGKEFKFDVTGASGKSVSNGRVSLDAANFLQTEYKVNEDDFKVFVNTLKNGLKKESEEVTEKLKKQFDNARSDFGEKLKLIKQSRPDFDKLLNGYENQAETIIRELEVDPTLASIIDSTRKLIEKINAFINEISKAFAKHFEELHKTLEEVLKNWNELWKNSILKAWEQFVVSVTKIQENLREEFLNVYTKVFKTVVAGLEKYGPVLKNYAKALHESLKPVSEAVQELIKTIINSADYIIVELKEYLSKLPTFEAIRTEIIEQIKHFKLIEKTLEVLNNIFDQLHILPQTPDTEEFLQKLQTYLEAKLKQQPINDEKVLNELSQLLIKSLRSIWLALENSKPGGGIPVADLESWTAITLPTWLDKLINLPALLSFRSSVINALLNEKWENTVSKNLYATWLYSVIFQKFDLHGQIVDGQHVFTFDGQSYAYPGNCRYVLVQDSVDSNFTVIVQLSSESKLKAITLTDRDGNFVEVSDTVALKLNGKPVEYPQHIPGIHAWRRFYGVYLHSEYGVTITCTTDLRVCQVTVDGFYTSKTRGLLGNGNAEPYDDFLLIDGTIAIDSATFGNDYGVGKCNPVSSKGEQQVVRNEICSEIFGIESTLALNYLQLDPRPYRKECDIAVQDAAEKDKESVACNFALAYGSALKELKQLSLLPPRCLKCTGAVGQRELGEEFTVKTPTNKADLVFVVDVNVTPKVLSQLVAPAITEIRDALKSRGFTDVQVGVIAFDESKRYPALLTSDNGKINYKANVANVQVNGPKNFCDNCVEQIITDKRVLDIYKLLERFVKTIVPQSDENAFSLALDYPFRAGAAKSIIGVRSDSLEYSNWWKLVRAHITGSLTKFDGAQLHLIAPIKGLALEGVPADKLVGFNARLVATLDGKDNKKRSKLQFENDMGIDFVLNNGGWAFTTQNFDRLKSPDQKKVLNQVTSSIADTLFKTETISDCRCVPVEGLFAQHKCAIKSTSFLPNKKSKSA</sequence>
<protein>
    <submittedName>
        <fullName evidence="9">Apolipophorins</fullName>
    </submittedName>
</protein>
<dbReference type="InterPro" id="IPR001846">
    <property type="entry name" value="VWF_type-D"/>
</dbReference>
<evidence type="ECO:0000256" key="6">
    <source>
        <dbReference type="ARBA" id="ARBA00023180"/>
    </source>
</evidence>
<dbReference type="InterPro" id="IPR015819">
    <property type="entry name" value="Lipid_transp_b-sht_shell"/>
</dbReference>
<comment type="subcellular location">
    <subcellularLocation>
        <location evidence="1">Secreted</location>
    </subcellularLocation>
</comment>
<keyword evidence="6" id="KW-0325">Glycoprotein</keyword>